<evidence type="ECO:0000313" key="3">
    <source>
        <dbReference type="Proteomes" id="UP001239462"/>
    </source>
</evidence>
<name>A0ABT7PHL2_9BACT</name>
<evidence type="ECO:0000313" key="2">
    <source>
        <dbReference type="EMBL" id="MDM4015992.1"/>
    </source>
</evidence>
<protein>
    <submittedName>
        <fullName evidence="2">Uncharacterized protein</fullName>
    </submittedName>
</protein>
<dbReference type="EMBL" id="JASZZN010000007">
    <property type="protein sequence ID" value="MDM4015992.1"/>
    <property type="molecule type" value="Genomic_DNA"/>
</dbReference>
<sequence>MAKRKQYSLVIGFQQIVGPLSKLQAIQRAAVGCRTVRLEQSPAGDGEWINVIDADDVVCDVKTLGRETMTDEQYRRESIPKITSQPLGKDPL</sequence>
<feature type="compositionally biased region" description="Basic and acidic residues" evidence="1">
    <location>
        <begin position="70"/>
        <end position="79"/>
    </location>
</feature>
<organism evidence="2 3">
    <name type="scientific">Roseiconus lacunae</name>
    <dbReference type="NCBI Taxonomy" id="2605694"/>
    <lineage>
        <taxon>Bacteria</taxon>
        <taxon>Pseudomonadati</taxon>
        <taxon>Planctomycetota</taxon>
        <taxon>Planctomycetia</taxon>
        <taxon>Pirellulales</taxon>
        <taxon>Pirellulaceae</taxon>
        <taxon>Roseiconus</taxon>
    </lineage>
</organism>
<evidence type="ECO:0000256" key="1">
    <source>
        <dbReference type="SAM" id="MobiDB-lite"/>
    </source>
</evidence>
<keyword evidence="3" id="KW-1185">Reference proteome</keyword>
<reference evidence="2 3" key="1">
    <citation type="submission" date="2023-06" db="EMBL/GenBank/DDBJ databases">
        <title>Roseiconus lacunae JC819 isolated from Gulf of Mannar region, Tamil Nadu.</title>
        <authorList>
            <person name="Pk S."/>
            <person name="Ch S."/>
            <person name="Ch V.R."/>
        </authorList>
    </citation>
    <scope>NUCLEOTIDE SEQUENCE [LARGE SCALE GENOMIC DNA]</scope>
    <source>
        <strain evidence="2 3">JC819</strain>
    </source>
</reference>
<dbReference type="RefSeq" id="WP_289163600.1">
    <property type="nucleotide sequence ID" value="NZ_JASZZN010000007.1"/>
</dbReference>
<feature type="region of interest" description="Disordered" evidence="1">
    <location>
        <begin position="70"/>
        <end position="92"/>
    </location>
</feature>
<comment type="caution">
    <text evidence="2">The sequence shown here is derived from an EMBL/GenBank/DDBJ whole genome shotgun (WGS) entry which is preliminary data.</text>
</comment>
<accession>A0ABT7PHL2</accession>
<dbReference type="Proteomes" id="UP001239462">
    <property type="component" value="Unassembled WGS sequence"/>
</dbReference>
<gene>
    <name evidence="2" type="ORF">QTN89_11155</name>
</gene>
<proteinExistence type="predicted"/>